<accession>A0A8K0TKX4</accession>
<dbReference type="CDD" id="cd08589">
    <property type="entry name" value="PI-PLCc_SaPLC1_like"/>
    <property type="match status" value="1"/>
</dbReference>
<evidence type="ECO:0000313" key="3">
    <source>
        <dbReference type="Proteomes" id="UP000813385"/>
    </source>
</evidence>
<feature type="non-terminal residue" evidence="2">
    <location>
        <position position="1"/>
    </location>
</feature>
<feature type="signal peptide" evidence="1">
    <location>
        <begin position="1"/>
        <end position="20"/>
    </location>
</feature>
<evidence type="ECO:0000313" key="2">
    <source>
        <dbReference type="EMBL" id="KAH7367466.1"/>
    </source>
</evidence>
<dbReference type="Proteomes" id="UP000813385">
    <property type="component" value="Unassembled WGS sequence"/>
</dbReference>
<dbReference type="EMBL" id="JAGPXD010000002">
    <property type="protein sequence ID" value="KAH7367466.1"/>
    <property type="molecule type" value="Genomic_DNA"/>
</dbReference>
<proteinExistence type="predicted"/>
<organism evidence="2 3">
    <name type="scientific">Plectosphaerella cucumerina</name>
    <dbReference type="NCBI Taxonomy" id="40658"/>
    <lineage>
        <taxon>Eukaryota</taxon>
        <taxon>Fungi</taxon>
        <taxon>Dikarya</taxon>
        <taxon>Ascomycota</taxon>
        <taxon>Pezizomycotina</taxon>
        <taxon>Sordariomycetes</taxon>
        <taxon>Hypocreomycetidae</taxon>
        <taxon>Glomerellales</taxon>
        <taxon>Plectosphaerellaceae</taxon>
        <taxon>Plectosphaerella</taxon>
    </lineage>
</organism>
<evidence type="ECO:0000256" key="1">
    <source>
        <dbReference type="SAM" id="SignalP"/>
    </source>
</evidence>
<reference evidence="2" key="1">
    <citation type="journal article" date="2021" name="Nat. Commun.">
        <title>Genetic determinants of endophytism in the Arabidopsis root mycobiome.</title>
        <authorList>
            <person name="Mesny F."/>
            <person name="Miyauchi S."/>
            <person name="Thiergart T."/>
            <person name="Pickel B."/>
            <person name="Atanasova L."/>
            <person name="Karlsson M."/>
            <person name="Huettel B."/>
            <person name="Barry K.W."/>
            <person name="Haridas S."/>
            <person name="Chen C."/>
            <person name="Bauer D."/>
            <person name="Andreopoulos W."/>
            <person name="Pangilinan J."/>
            <person name="LaButti K."/>
            <person name="Riley R."/>
            <person name="Lipzen A."/>
            <person name="Clum A."/>
            <person name="Drula E."/>
            <person name="Henrissat B."/>
            <person name="Kohler A."/>
            <person name="Grigoriev I.V."/>
            <person name="Martin F.M."/>
            <person name="Hacquard S."/>
        </authorList>
    </citation>
    <scope>NUCLEOTIDE SEQUENCE</scope>
    <source>
        <strain evidence="2">MPI-CAGE-AT-0016</strain>
    </source>
</reference>
<dbReference type="InterPro" id="IPR017946">
    <property type="entry name" value="PLC-like_Pdiesterase_TIM-brl"/>
</dbReference>
<gene>
    <name evidence="2" type="ORF">B0T11DRAFT_238028</name>
</gene>
<dbReference type="AlphaFoldDB" id="A0A8K0TKX4"/>
<protein>
    <submittedName>
        <fullName evidence="2">Acid phosphatase</fullName>
    </submittedName>
</protein>
<dbReference type="GO" id="GO:0008081">
    <property type="term" value="F:phosphoric diester hydrolase activity"/>
    <property type="evidence" value="ECO:0007669"/>
    <property type="project" value="InterPro"/>
</dbReference>
<keyword evidence="1" id="KW-0732">Signal</keyword>
<keyword evidence="3" id="KW-1185">Reference proteome</keyword>
<dbReference type="InterPro" id="IPR032075">
    <property type="entry name" value="PI-PLC-C1"/>
</dbReference>
<comment type="caution">
    <text evidence="2">The sequence shown here is derived from an EMBL/GenBank/DDBJ whole genome shotgun (WGS) entry which is preliminary data.</text>
</comment>
<feature type="chain" id="PRO_5035431270" evidence="1">
    <location>
        <begin position="21"/>
        <end position="391"/>
    </location>
</feature>
<name>A0A8K0TKX4_9PEZI</name>
<dbReference type="GO" id="GO:0006629">
    <property type="term" value="P:lipid metabolic process"/>
    <property type="evidence" value="ECO:0007669"/>
    <property type="project" value="InterPro"/>
</dbReference>
<dbReference type="Gene3D" id="3.20.20.190">
    <property type="entry name" value="Phosphatidylinositol (PI) phosphodiesterase"/>
    <property type="match status" value="1"/>
</dbReference>
<sequence length="391" mass="42764">MASNMMRLLAANALLGTAAAAVACNHTTNGLTWTSAVRMNQVQVIGTHNAYHVESQLAERPVFEQVMPSPQNYYYSHPTLDIQLQHQSIRNLELDLFADPNGGHYANPLIRSRSNLPPPSDPAWQEPGIKVFHVADADIHTTCVTLLTCLETIKSWSDAHRDHVPLPLMIELKTADARITALGGAAAIPWTTTLLDGLDAEIRSVFPPERLITPDDIRRGNLTLEASVLRHGWPDLSSARGRLLFLMDNGPVHPFRDAYRDGRPNLEGRVLFTNAAPGDADCAFQKLNDPVGDANTAQIRDAVKAGYYVRTRADVPMDTILSANPTAMREAALASGAQVVSTDFQAYGMSSRWGVDYAVRFEGGRAARCNPVTAGKGCVDDDLEPEEYVRN</sequence>
<dbReference type="Pfam" id="PF16670">
    <property type="entry name" value="PI-PLC-C1"/>
    <property type="match status" value="1"/>
</dbReference>
<dbReference type="PROSITE" id="PS51257">
    <property type="entry name" value="PROKAR_LIPOPROTEIN"/>
    <property type="match status" value="1"/>
</dbReference>
<dbReference type="OrthoDB" id="2017497at2759"/>
<dbReference type="SUPFAM" id="SSF51695">
    <property type="entry name" value="PLC-like phosphodiesterases"/>
    <property type="match status" value="1"/>
</dbReference>